<dbReference type="RefSeq" id="WP_378478745.1">
    <property type="nucleotide sequence ID" value="NZ_JBHUIW010000018.1"/>
</dbReference>
<accession>A0ABW5AP08</accession>
<reference evidence="2" key="1">
    <citation type="journal article" date="2019" name="Int. J. Syst. Evol. Microbiol.">
        <title>The Global Catalogue of Microorganisms (GCM) 10K type strain sequencing project: providing services to taxonomists for standard genome sequencing and annotation.</title>
        <authorList>
            <consortium name="The Broad Institute Genomics Platform"/>
            <consortium name="The Broad Institute Genome Sequencing Center for Infectious Disease"/>
            <person name="Wu L."/>
            <person name="Ma J."/>
        </authorList>
    </citation>
    <scope>NUCLEOTIDE SEQUENCE [LARGE SCALE GENOMIC DNA]</scope>
    <source>
        <strain evidence="2">CGMCC 1.6774</strain>
    </source>
</reference>
<dbReference type="EMBL" id="JBHUIW010000018">
    <property type="protein sequence ID" value="MFD2183589.1"/>
    <property type="molecule type" value="Genomic_DNA"/>
</dbReference>
<gene>
    <name evidence="1" type="ORF">ACFSOX_15645</name>
</gene>
<dbReference type="Proteomes" id="UP001597314">
    <property type="component" value="Unassembled WGS sequence"/>
</dbReference>
<comment type="caution">
    <text evidence="1">The sequence shown here is derived from an EMBL/GenBank/DDBJ whole genome shotgun (WGS) entry which is preliminary data.</text>
</comment>
<organism evidence="1 2">
    <name type="scientific">Rhodoplanes azumiensis</name>
    <dbReference type="NCBI Taxonomy" id="1897628"/>
    <lineage>
        <taxon>Bacteria</taxon>
        <taxon>Pseudomonadati</taxon>
        <taxon>Pseudomonadota</taxon>
        <taxon>Alphaproteobacteria</taxon>
        <taxon>Hyphomicrobiales</taxon>
        <taxon>Nitrobacteraceae</taxon>
        <taxon>Rhodoplanes</taxon>
    </lineage>
</organism>
<keyword evidence="2" id="KW-1185">Reference proteome</keyword>
<proteinExistence type="predicted"/>
<evidence type="ECO:0000313" key="2">
    <source>
        <dbReference type="Proteomes" id="UP001597314"/>
    </source>
</evidence>
<protein>
    <submittedName>
        <fullName evidence="1">Uncharacterized protein</fullName>
    </submittedName>
</protein>
<evidence type="ECO:0000313" key="1">
    <source>
        <dbReference type="EMBL" id="MFD2183589.1"/>
    </source>
</evidence>
<name>A0ABW5AP08_9BRAD</name>
<sequence length="141" mass="15850">MNATAPKRPLAEQMPFQHRMSAEETVAALRTDAMEAAEKRHAAEIAAHLKRTYGVDRPRETAERVQWELLALTTFAHAAHVAHQQREPGKDDPLGGYDWEPMMVAILPRMKRLIDKSFFVIDALPVGDEGEAADRPAQRRA</sequence>